<protein>
    <submittedName>
        <fullName evidence="2">Uncharacterized protein</fullName>
    </submittedName>
</protein>
<sequence>MVDLDESVAETIKLEKEMKEKKKEEKKRKKMEKLKKMEEENASFIDKDVSAMMGFGGFGGSKH</sequence>
<evidence type="ECO:0000256" key="1">
    <source>
        <dbReference type="SAM" id="Coils"/>
    </source>
</evidence>
<comment type="caution">
    <text evidence="2">The sequence shown here is derived from an EMBL/GenBank/DDBJ whole genome shotgun (WGS) entry which is preliminary data.</text>
</comment>
<name>A0AAD5UB37_9FUNG</name>
<dbReference type="EMBL" id="JADGJW010000009">
    <property type="protein sequence ID" value="KAJ3227904.1"/>
    <property type="molecule type" value="Genomic_DNA"/>
</dbReference>
<dbReference type="Proteomes" id="UP001211065">
    <property type="component" value="Unassembled WGS sequence"/>
</dbReference>
<reference evidence="2" key="1">
    <citation type="submission" date="2020-05" db="EMBL/GenBank/DDBJ databases">
        <title>Phylogenomic resolution of chytrid fungi.</title>
        <authorList>
            <person name="Stajich J.E."/>
            <person name="Amses K."/>
            <person name="Simmons R."/>
            <person name="Seto K."/>
            <person name="Myers J."/>
            <person name="Bonds A."/>
            <person name="Quandt C.A."/>
            <person name="Barry K."/>
            <person name="Liu P."/>
            <person name="Grigoriev I."/>
            <person name="Longcore J.E."/>
            <person name="James T.Y."/>
        </authorList>
    </citation>
    <scope>NUCLEOTIDE SEQUENCE</scope>
    <source>
        <strain evidence="2">JEL0476</strain>
    </source>
</reference>
<proteinExistence type="predicted"/>
<feature type="coiled-coil region" evidence="1">
    <location>
        <begin position="4"/>
        <end position="47"/>
    </location>
</feature>
<evidence type="ECO:0000313" key="3">
    <source>
        <dbReference type="Proteomes" id="UP001211065"/>
    </source>
</evidence>
<keyword evidence="3" id="KW-1185">Reference proteome</keyword>
<accession>A0AAD5UB37</accession>
<organism evidence="2 3">
    <name type="scientific">Clydaea vesicula</name>
    <dbReference type="NCBI Taxonomy" id="447962"/>
    <lineage>
        <taxon>Eukaryota</taxon>
        <taxon>Fungi</taxon>
        <taxon>Fungi incertae sedis</taxon>
        <taxon>Chytridiomycota</taxon>
        <taxon>Chytridiomycota incertae sedis</taxon>
        <taxon>Chytridiomycetes</taxon>
        <taxon>Lobulomycetales</taxon>
        <taxon>Lobulomycetaceae</taxon>
        <taxon>Clydaea</taxon>
    </lineage>
</organism>
<dbReference type="AlphaFoldDB" id="A0AAD5UB37"/>
<evidence type="ECO:0000313" key="2">
    <source>
        <dbReference type="EMBL" id="KAJ3227904.1"/>
    </source>
</evidence>
<keyword evidence="1" id="KW-0175">Coiled coil</keyword>
<gene>
    <name evidence="2" type="ORF">HK099_008314</name>
</gene>